<evidence type="ECO:0000313" key="1">
    <source>
        <dbReference type="EMBL" id="MCD1608642.1"/>
    </source>
</evidence>
<accession>A0A9X1N4N7</accession>
<name>A0A9X1N4N7_9GAMM</name>
<protein>
    <submittedName>
        <fullName evidence="1">Uncharacterized protein</fullName>
    </submittedName>
</protein>
<dbReference type="RefSeq" id="WP_230697720.1">
    <property type="nucleotide sequence ID" value="NZ_JAINWF010000006.1"/>
</dbReference>
<gene>
    <name evidence="1" type="ORF">K7H17_12265</name>
</gene>
<comment type="caution">
    <text evidence="1">The sequence shown here is derived from an EMBL/GenBank/DDBJ whole genome shotgun (WGS) entry which is preliminary data.</text>
</comment>
<dbReference type="EMBL" id="JAINWF010000006">
    <property type="protein sequence ID" value="MCD1608642.1"/>
    <property type="molecule type" value="Genomic_DNA"/>
</dbReference>
<dbReference type="AlphaFoldDB" id="A0A9X1N4N7"/>
<organism evidence="1 2">
    <name type="scientific">Stutzerimonas kunmingensis</name>
    <dbReference type="NCBI Taxonomy" id="1211807"/>
    <lineage>
        <taxon>Bacteria</taxon>
        <taxon>Pseudomonadati</taxon>
        <taxon>Pseudomonadota</taxon>
        <taxon>Gammaproteobacteria</taxon>
        <taxon>Pseudomonadales</taxon>
        <taxon>Pseudomonadaceae</taxon>
        <taxon>Stutzerimonas</taxon>
    </lineage>
</organism>
<sequence>MLSNTLAEIIINSGILDEDAGCDCCSDLDDIFGPPGFAEVSEVILDTVSDFSSDELEQLASRVISLANHTREKEAAERKAQEGKVEELSLIDRMAIDSAVNRLGGSFHLKAKAAQLVLEGHYTSKQLYGMKVHELKSLLY</sequence>
<dbReference type="Proteomes" id="UP001138989">
    <property type="component" value="Unassembled WGS sequence"/>
</dbReference>
<proteinExistence type="predicted"/>
<keyword evidence="2" id="KW-1185">Reference proteome</keyword>
<reference evidence="1" key="1">
    <citation type="submission" date="2021-08" db="EMBL/GenBank/DDBJ databases">
        <title>Isolation and characterization of neutrophilic mixotrophic iron-oxidizing bacteria from deep-sea hydrothermal vents.</title>
        <authorList>
            <person name="He Y."/>
        </authorList>
    </citation>
    <scope>NUCLEOTIDE SEQUENCE</scope>
    <source>
        <strain evidence="1">IOP_13</strain>
    </source>
</reference>
<evidence type="ECO:0000313" key="2">
    <source>
        <dbReference type="Proteomes" id="UP001138989"/>
    </source>
</evidence>